<dbReference type="InterPro" id="IPR002509">
    <property type="entry name" value="NODB_dom"/>
</dbReference>
<dbReference type="GO" id="GO:0016810">
    <property type="term" value="F:hydrolase activity, acting on carbon-nitrogen (but not peptide) bonds"/>
    <property type="evidence" value="ECO:0007669"/>
    <property type="project" value="InterPro"/>
</dbReference>
<dbReference type="InterPro" id="IPR011330">
    <property type="entry name" value="Glyco_hydro/deAcase_b/a-brl"/>
</dbReference>
<dbReference type="InterPro" id="IPR050248">
    <property type="entry name" value="Polysacc_deacetylase_ArnD"/>
</dbReference>
<keyword evidence="1" id="KW-0812">Transmembrane</keyword>
<proteinExistence type="predicted"/>
<name>A0A2M7G5S9_9BACT</name>
<evidence type="ECO:0000313" key="4">
    <source>
        <dbReference type="Proteomes" id="UP000231019"/>
    </source>
</evidence>
<dbReference type="Pfam" id="PF01522">
    <property type="entry name" value="Polysacc_deac_1"/>
    <property type="match status" value="1"/>
</dbReference>
<dbReference type="PANTHER" id="PTHR10587:SF125">
    <property type="entry name" value="POLYSACCHARIDE DEACETYLASE YHEN-RELATED"/>
    <property type="match status" value="1"/>
</dbReference>
<evidence type="ECO:0000313" key="3">
    <source>
        <dbReference type="EMBL" id="PIW17207.1"/>
    </source>
</evidence>
<organism evidence="3 4">
    <name type="scientific">bacterium (Candidatus Blackallbacteria) CG17_big_fil_post_rev_8_21_14_2_50_48_46</name>
    <dbReference type="NCBI Taxonomy" id="2014261"/>
    <lineage>
        <taxon>Bacteria</taxon>
        <taxon>Candidatus Blackallbacteria</taxon>
    </lineage>
</organism>
<accession>A0A2M7G5S9</accession>
<reference evidence="3 4" key="1">
    <citation type="submission" date="2017-09" db="EMBL/GenBank/DDBJ databases">
        <title>Depth-based differentiation of microbial function through sediment-hosted aquifers and enrichment of novel symbionts in the deep terrestrial subsurface.</title>
        <authorList>
            <person name="Probst A.J."/>
            <person name="Ladd B."/>
            <person name="Jarett J.K."/>
            <person name="Geller-Mcgrath D.E."/>
            <person name="Sieber C.M."/>
            <person name="Emerson J.B."/>
            <person name="Anantharaman K."/>
            <person name="Thomas B.C."/>
            <person name="Malmstrom R."/>
            <person name="Stieglmeier M."/>
            <person name="Klingl A."/>
            <person name="Woyke T."/>
            <person name="Ryan C.M."/>
            <person name="Banfield J.F."/>
        </authorList>
    </citation>
    <scope>NUCLEOTIDE SEQUENCE [LARGE SCALE GENOMIC DNA]</scope>
    <source>
        <strain evidence="3">CG17_big_fil_post_rev_8_21_14_2_50_48_46</strain>
    </source>
</reference>
<dbReference type="GO" id="GO:0005975">
    <property type="term" value="P:carbohydrate metabolic process"/>
    <property type="evidence" value="ECO:0007669"/>
    <property type="project" value="InterPro"/>
</dbReference>
<feature type="transmembrane region" description="Helical" evidence="1">
    <location>
        <begin position="43"/>
        <end position="66"/>
    </location>
</feature>
<dbReference type="SUPFAM" id="SSF88713">
    <property type="entry name" value="Glycoside hydrolase/deacetylase"/>
    <property type="match status" value="1"/>
</dbReference>
<keyword evidence="1" id="KW-0472">Membrane</keyword>
<evidence type="ECO:0000259" key="2">
    <source>
        <dbReference type="PROSITE" id="PS51677"/>
    </source>
</evidence>
<dbReference type="AlphaFoldDB" id="A0A2M7G5S9"/>
<evidence type="ECO:0000256" key="1">
    <source>
        <dbReference type="SAM" id="Phobius"/>
    </source>
</evidence>
<keyword evidence="1" id="KW-1133">Transmembrane helix</keyword>
<dbReference type="EMBL" id="PFFQ01000026">
    <property type="protein sequence ID" value="PIW17207.1"/>
    <property type="molecule type" value="Genomic_DNA"/>
</dbReference>
<dbReference type="PROSITE" id="PS51677">
    <property type="entry name" value="NODB"/>
    <property type="match status" value="1"/>
</dbReference>
<dbReference type="Proteomes" id="UP000231019">
    <property type="component" value="Unassembled WGS sequence"/>
</dbReference>
<comment type="caution">
    <text evidence="3">The sequence shown here is derived from an EMBL/GenBank/DDBJ whole genome shotgun (WGS) entry which is preliminary data.</text>
</comment>
<gene>
    <name evidence="3" type="ORF">COW36_09555</name>
</gene>
<feature type="domain" description="NodB homology" evidence="2">
    <location>
        <begin position="86"/>
        <end position="266"/>
    </location>
</feature>
<sequence length="279" mass="32057">MLTRYQKQIYAPSIQIMPFRHVRITAKSRKGSSSMRNQSLRKYFPRLMLLLLFLIVGCLIELYFLINAHSYQVAGKLIAHVQTQEKVMALTFDDGPSARTPEILKILAAEDVKATFFLVGSQIEKHPDWAQAILAAGHEIGNHSYTHQRMVFKSREFYAEEVEKTDALIHKLGFQGKILFRPPYGKKLFGLPFYLAKTQRTTLMWDLEPEYWPAKRTDPERLIQETLQNIHPGSVLLLHPMGNYSKSFEALPKLLKALKTEGWKMVTARELLKRGSASP</sequence>
<dbReference type="PANTHER" id="PTHR10587">
    <property type="entry name" value="GLYCOSYL TRANSFERASE-RELATED"/>
    <property type="match status" value="1"/>
</dbReference>
<protein>
    <submittedName>
        <fullName evidence="3">Polysaccharide deacetylase</fullName>
    </submittedName>
</protein>
<dbReference type="Gene3D" id="3.20.20.370">
    <property type="entry name" value="Glycoside hydrolase/deacetylase"/>
    <property type="match status" value="1"/>
</dbReference>